<dbReference type="InterPro" id="IPR037873">
    <property type="entry name" value="BamE-like"/>
</dbReference>
<dbReference type="InterPro" id="IPR026592">
    <property type="entry name" value="BamE"/>
</dbReference>
<gene>
    <name evidence="4" type="primary">bamE</name>
    <name evidence="6" type="ORF">BTE48_11700</name>
</gene>
<keyword evidence="3 4" id="KW-0998">Cell outer membrane</keyword>
<dbReference type="STRING" id="64969.SAMN02745127_02360"/>
<comment type="function">
    <text evidence="4">Part of the outer membrane protein assembly complex, which is involved in assembly and insertion of beta-barrel proteins into the outer membrane.</text>
</comment>
<feature type="domain" description="Outer membrane protein assembly factor BamE" evidence="5">
    <location>
        <begin position="32"/>
        <end position="101"/>
    </location>
</feature>
<dbReference type="GO" id="GO:0030674">
    <property type="term" value="F:protein-macromolecule adaptor activity"/>
    <property type="evidence" value="ECO:0007669"/>
    <property type="project" value="TreeGrafter"/>
</dbReference>
<evidence type="ECO:0000313" key="7">
    <source>
        <dbReference type="Proteomes" id="UP000191418"/>
    </source>
</evidence>
<keyword evidence="7" id="KW-1185">Reference proteome</keyword>
<evidence type="ECO:0000313" key="6">
    <source>
        <dbReference type="EMBL" id="OPX54876.1"/>
    </source>
</evidence>
<dbReference type="EMBL" id="MTSM01000016">
    <property type="protein sequence ID" value="OPX54876.1"/>
    <property type="molecule type" value="Genomic_DNA"/>
</dbReference>
<comment type="subunit">
    <text evidence="4">Part of the Bam complex.</text>
</comment>
<proteinExistence type="inferred from homology"/>
<dbReference type="RefSeq" id="WP_159445654.1">
    <property type="nucleotide sequence ID" value="NZ_FUXG01000016.1"/>
</dbReference>
<dbReference type="GO" id="GO:0043165">
    <property type="term" value="P:Gram-negative-bacterium-type cell outer membrane assembly"/>
    <property type="evidence" value="ECO:0007669"/>
    <property type="project" value="UniProtKB-UniRule"/>
</dbReference>
<name>A0A1V4T2U9_9GAMM</name>
<dbReference type="AlphaFoldDB" id="A0A1V4T2U9"/>
<comment type="caution">
    <text evidence="6">The sequence shown here is derived from an EMBL/GenBank/DDBJ whole genome shotgun (WGS) entry which is preliminary data.</text>
</comment>
<keyword evidence="4" id="KW-0449">Lipoprotein</keyword>
<sequence length="104" mass="12194">MQRLIILVIFSSFVTLSGCIFPGVYKRELQQGNVMTDEMINQLKPGLTKEQVTYVMGNTLAPATFNPNRWDYLYWSKDPRDNVTQQRITLFFDDNQLSRIEKQQ</sequence>
<organism evidence="6 7">
    <name type="scientific">Oceanospirillum multiglobuliferum</name>
    <dbReference type="NCBI Taxonomy" id="64969"/>
    <lineage>
        <taxon>Bacteria</taxon>
        <taxon>Pseudomonadati</taxon>
        <taxon>Pseudomonadota</taxon>
        <taxon>Gammaproteobacteria</taxon>
        <taxon>Oceanospirillales</taxon>
        <taxon>Oceanospirillaceae</taxon>
        <taxon>Oceanospirillum</taxon>
    </lineage>
</organism>
<dbReference type="PANTHER" id="PTHR37482:SF1">
    <property type="entry name" value="OUTER MEMBRANE PROTEIN ASSEMBLY FACTOR BAME"/>
    <property type="match status" value="1"/>
</dbReference>
<keyword evidence="2 4" id="KW-0472">Membrane</keyword>
<reference evidence="6 7" key="1">
    <citation type="submission" date="2017-01" db="EMBL/GenBank/DDBJ databases">
        <title>Genome Sequencing of a Marine Spirillum, Oceanospirillum multiglobuliferum ATCC 33336, from Japan.</title>
        <authorList>
            <person name="Carney J.G."/>
            <person name="Trachtenberg A.M."/>
            <person name="Rheaume B.A."/>
            <person name="Linnane J.D."/>
            <person name="Pitts N.L."/>
            <person name="Mykles D.L."/>
            <person name="Maclea K.S."/>
        </authorList>
    </citation>
    <scope>NUCLEOTIDE SEQUENCE [LARGE SCALE GENOMIC DNA]</scope>
    <source>
        <strain evidence="6 7">ATCC 33336</strain>
    </source>
</reference>
<evidence type="ECO:0000256" key="1">
    <source>
        <dbReference type="ARBA" id="ARBA00022729"/>
    </source>
</evidence>
<dbReference type="GO" id="GO:0051205">
    <property type="term" value="P:protein insertion into membrane"/>
    <property type="evidence" value="ECO:0007669"/>
    <property type="project" value="UniProtKB-UniRule"/>
</dbReference>
<dbReference type="InterPro" id="IPR007450">
    <property type="entry name" value="BamE_dom"/>
</dbReference>
<dbReference type="GO" id="GO:1990063">
    <property type="term" value="C:Bam protein complex"/>
    <property type="evidence" value="ECO:0007669"/>
    <property type="project" value="TreeGrafter"/>
</dbReference>
<dbReference type="Pfam" id="PF04355">
    <property type="entry name" value="BamE"/>
    <property type="match status" value="1"/>
</dbReference>
<evidence type="ECO:0000256" key="4">
    <source>
        <dbReference type="HAMAP-Rule" id="MF_00925"/>
    </source>
</evidence>
<keyword evidence="1 4" id="KW-0732">Signal</keyword>
<dbReference type="Proteomes" id="UP000191418">
    <property type="component" value="Unassembled WGS sequence"/>
</dbReference>
<dbReference type="Gene3D" id="3.30.1450.10">
    <property type="match status" value="1"/>
</dbReference>
<dbReference type="PANTHER" id="PTHR37482">
    <property type="entry name" value="OUTER MEMBRANE PROTEIN ASSEMBLY FACTOR BAME"/>
    <property type="match status" value="1"/>
</dbReference>
<dbReference type="OrthoDB" id="9808250at2"/>
<comment type="similarity">
    <text evidence="4">Belongs to the BamE family.</text>
</comment>
<comment type="subcellular location">
    <subcellularLocation>
        <location evidence="4">Cell outer membrane</location>
        <topology evidence="4">Lipid-anchor</topology>
    </subcellularLocation>
</comment>
<keyword evidence="4" id="KW-0564">Palmitate</keyword>
<dbReference type="PROSITE" id="PS51257">
    <property type="entry name" value="PROKAR_LIPOPROTEIN"/>
    <property type="match status" value="1"/>
</dbReference>
<accession>A0A1V4T2U9</accession>
<evidence type="ECO:0000259" key="5">
    <source>
        <dbReference type="Pfam" id="PF04355"/>
    </source>
</evidence>
<evidence type="ECO:0000256" key="3">
    <source>
        <dbReference type="ARBA" id="ARBA00023237"/>
    </source>
</evidence>
<evidence type="ECO:0000256" key="2">
    <source>
        <dbReference type="ARBA" id="ARBA00023136"/>
    </source>
</evidence>
<protein>
    <recommendedName>
        <fullName evidence="4">Outer membrane protein assembly factor BamE</fullName>
    </recommendedName>
</protein>
<dbReference type="HAMAP" id="MF_00925">
    <property type="entry name" value="OM_assembly_BamE"/>
    <property type="match status" value="1"/>
</dbReference>